<dbReference type="InterPro" id="IPR036390">
    <property type="entry name" value="WH_DNA-bd_sf"/>
</dbReference>
<dbReference type="EMBL" id="JAAMRF010000010">
    <property type="protein sequence ID" value="MBA1275454.1"/>
    <property type="molecule type" value="Genomic_DNA"/>
</dbReference>
<dbReference type="PANTHER" id="PTHR33164">
    <property type="entry name" value="TRANSCRIPTIONAL REGULATOR, MARR FAMILY"/>
    <property type="match status" value="1"/>
</dbReference>
<protein>
    <submittedName>
        <fullName evidence="2">Winged helix-turn-helix transcriptional regulator</fullName>
    </submittedName>
</protein>
<name>A0ABR5Z5P3_9GAMM</name>
<dbReference type="InterPro" id="IPR000835">
    <property type="entry name" value="HTH_MarR-typ"/>
</dbReference>
<dbReference type="PROSITE" id="PS50995">
    <property type="entry name" value="HTH_MARR_2"/>
    <property type="match status" value="1"/>
</dbReference>
<reference evidence="2 3" key="1">
    <citation type="submission" date="2020-02" db="EMBL/GenBank/DDBJ databases">
        <title>Synteny-based analysis reveals conserved mechanism for high triclosan tolerance in Pseudomonas, as well as instances of horizontal transfer.</title>
        <authorList>
            <person name="Mcfarland A.G."/>
            <person name="Bertucci H.K."/>
            <person name="Litmann E."/>
            <person name="Shen J."/>
            <person name="Huttenhower C."/>
            <person name="Hartmann E.M."/>
        </authorList>
    </citation>
    <scope>NUCLEOTIDE SEQUENCE [LARGE SCALE GENOMIC DNA]</scope>
    <source>
        <strain evidence="2 3">115A1</strain>
    </source>
</reference>
<proteinExistence type="predicted"/>
<organism evidence="2 3">
    <name type="scientific">Stutzerimonas azotifigens</name>
    <dbReference type="NCBI Taxonomy" id="291995"/>
    <lineage>
        <taxon>Bacteria</taxon>
        <taxon>Pseudomonadati</taxon>
        <taxon>Pseudomonadota</taxon>
        <taxon>Gammaproteobacteria</taxon>
        <taxon>Pseudomonadales</taxon>
        <taxon>Pseudomonadaceae</taxon>
        <taxon>Stutzerimonas</taxon>
    </lineage>
</organism>
<evidence type="ECO:0000259" key="1">
    <source>
        <dbReference type="PROSITE" id="PS50995"/>
    </source>
</evidence>
<dbReference type="PRINTS" id="PR00598">
    <property type="entry name" value="HTHMARR"/>
</dbReference>
<evidence type="ECO:0000313" key="2">
    <source>
        <dbReference type="EMBL" id="MBA1275454.1"/>
    </source>
</evidence>
<gene>
    <name evidence="2" type="ORF">G7026_19070</name>
</gene>
<feature type="domain" description="HTH marR-type" evidence="1">
    <location>
        <begin position="1"/>
        <end position="128"/>
    </location>
</feature>
<dbReference type="SMART" id="SM00347">
    <property type="entry name" value="HTH_MARR"/>
    <property type="match status" value="1"/>
</dbReference>
<dbReference type="Pfam" id="PF12802">
    <property type="entry name" value="MarR_2"/>
    <property type="match status" value="1"/>
</dbReference>
<accession>A0ABR5Z5P3</accession>
<keyword evidence="3" id="KW-1185">Reference proteome</keyword>
<comment type="caution">
    <text evidence="2">The sequence shown here is derived from an EMBL/GenBank/DDBJ whole genome shotgun (WGS) entry which is preliminary data.</text>
</comment>
<dbReference type="Proteomes" id="UP000786387">
    <property type="component" value="Unassembled WGS sequence"/>
</dbReference>
<dbReference type="Gene3D" id="1.10.10.10">
    <property type="entry name" value="Winged helix-like DNA-binding domain superfamily/Winged helix DNA-binding domain"/>
    <property type="match status" value="1"/>
</dbReference>
<dbReference type="InterPro" id="IPR036388">
    <property type="entry name" value="WH-like_DNA-bd_sf"/>
</dbReference>
<evidence type="ECO:0000313" key="3">
    <source>
        <dbReference type="Proteomes" id="UP000786387"/>
    </source>
</evidence>
<sequence length="178" mass="18576">MVGALALALSDGVLQSTQNQAPEAGPAAAAIALLGHEPGMTIERLRRALRLSHPGAVRLVDRLVAGGVVERRPSATDRRAVALYLTAAGETNCDAVLAVRQEHIARALATLSPIELETLGLLTEKLLRGLVQDLDQAYSVCRLCDPGVCTNCPVAGALEEGAGECPTAEARQDLSHKG</sequence>
<dbReference type="PANTHER" id="PTHR33164:SF57">
    <property type="entry name" value="MARR-FAMILY TRANSCRIPTIONAL REGULATOR"/>
    <property type="match status" value="1"/>
</dbReference>
<dbReference type="SUPFAM" id="SSF46785">
    <property type="entry name" value="Winged helix' DNA-binding domain"/>
    <property type="match status" value="1"/>
</dbReference>
<dbReference type="InterPro" id="IPR039422">
    <property type="entry name" value="MarR/SlyA-like"/>
</dbReference>